<sequence>MPKVDNSALASKPIPRDRFTMSASVLTIPEYKEGQEQPDVEWRSCVSYDTDADSVLPEIPEKFGDLIAVEALASREEKTLETVEWSIVTKSKEEEEEEEE</sequence>
<keyword evidence="2" id="KW-1185">Reference proteome</keyword>
<evidence type="ECO:0000313" key="2">
    <source>
        <dbReference type="Proteomes" id="UP000094819"/>
    </source>
</evidence>
<evidence type="ECO:0000313" key="1">
    <source>
        <dbReference type="EMBL" id="ODN88750.1"/>
    </source>
</evidence>
<accession>A0A1E3IJI3</accession>
<proteinExistence type="predicted"/>
<dbReference type="EMBL" id="AWGH01000024">
    <property type="protein sequence ID" value="ODN88750.1"/>
    <property type="molecule type" value="Genomic_DNA"/>
</dbReference>
<comment type="caution">
    <text evidence="1">The sequence shown here is derived from an EMBL/GenBank/DDBJ whole genome shotgun (WGS) entry which is preliminary data.</text>
</comment>
<organism evidence="1 2">
    <name type="scientific">Cryptococcus wingfieldii CBS 7118</name>
    <dbReference type="NCBI Taxonomy" id="1295528"/>
    <lineage>
        <taxon>Eukaryota</taxon>
        <taxon>Fungi</taxon>
        <taxon>Dikarya</taxon>
        <taxon>Basidiomycota</taxon>
        <taxon>Agaricomycotina</taxon>
        <taxon>Tremellomycetes</taxon>
        <taxon>Tremellales</taxon>
        <taxon>Cryptococcaceae</taxon>
        <taxon>Cryptococcus</taxon>
    </lineage>
</organism>
<dbReference type="AlphaFoldDB" id="A0A1E3IJI3"/>
<gene>
    <name evidence="1" type="ORF">L198_06552</name>
</gene>
<dbReference type="Proteomes" id="UP000094819">
    <property type="component" value="Unassembled WGS sequence"/>
</dbReference>
<reference evidence="1 2" key="1">
    <citation type="submission" date="2016-06" db="EMBL/GenBank/DDBJ databases">
        <title>Evolution of pathogenesis and genome organization in the Tremellales.</title>
        <authorList>
            <person name="Cuomo C."/>
            <person name="Litvintseva A."/>
            <person name="Heitman J."/>
            <person name="Chen Y."/>
            <person name="Sun S."/>
            <person name="Springer D."/>
            <person name="Dromer F."/>
            <person name="Young S."/>
            <person name="Zeng Q."/>
            <person name="Chapman S."/>
            <person name="Gujja S."/>
            <person name="Saif S."/>
            <person name="Birren B."/>
        </authorList>
    </citation>
    <scope>NUCLEOTIDE SEQUENCE [LARGE SCALE GENOMIC DNA]</scope>
    <source>
        <strain evidence="1 2">CBS 7118</strain>
    </source>
</reference>
<dbReference type="GeneID" id="30195764"/>
<protein>
    <submittedName>
        <fullName evidence="1">Uncharacterized protein</fullName>
    </submittedName>
</protein>
<dbReference type="RefSeq" id="XP_019029308.1">
    <property type="nucleotide sequence ID" value="XM_019178607.1"/>
</dbReference>
<name>A0A1E3IJI3_9TREE</name>